<evidence type="ECO:0008006" key="3">
    <source>
        <dbReference type="Google" id="ProtNLM"/>
    </source>
</evidence>
<accession>A0A379ES41</accession>
<organism evidence="1 2">
    <name type="scientific">Pasteurella canis</name>
    <dbReference type="NCBI Taxonomy" id="753"/>
    <lineage>
        <taxon>Bacteria</taxon>
        <taxon>Pseudomonadati</taxon>
        <taxon>Pseudomonadota</taxon>
        <taxon>Gammaproteobacteria</taxon>
        <taxon>Pasteurellales</taxon>
        <taxon>Pasteurellaceae</taxon>
        <taxon>Pasteurella</taxon>
    </lineage>
</organism>
<proteinExistence type="predicted"/>
<name>A0A379ES41_9PAST</name>
<dbReference type="Proteomes" id="UP000254704">
    <property type="component" value="Unassembled WGS sequence"/>
</dbReference>
<gene>
    <name evidence="1" type="ORF">NCTC11621_00225</name>
</gene>
<dbReference type="AlphaFoldDB" id="A0A379ES41"/>
<evidence type="ECO:0000313" key="2">
    <source>
        <dbReference type="Proteomes" id="UP000254704"/>
    </source>
</evidence>
<reference evidence="1 2" key="1">
    <citation type="submission" date="2018-06" db="EMBL/GenBank/DDBJ databases">
        <authorList>
            <consortium name="Pathogen Informatics"/>
            <person name="Doyle S."/>
        </authorList>
    </citation>
    <scope>NUCLEOTIDE SEQUENCE [LARGE SCALE GENOMIC DNA]</scope>
    <source>
        <strain evidence="1 2">NCTC11621</strain>
    </source>
</reference>
<evidence type="ECO:0000313" key="1">
    <source>
        <dbReference type="EMBL" id="SUC08719.1"/>
    </source>
</evidence>
<dbReference type="RefSeq" id="WP_049214315.1">
    <property type="nucleotide sequence ID" value="NZ_CP085791.1"/>
</dbReference>
<sequence>MKKLSSILFIGILLSACSMSDMERRALYAERYLQSDEYVAQFAKKIEGLSVEQLAINGAKKDKAKMNGKTRMPLGRYLYIEDVKAIKNQVIYEYSIEQVWWNSLNNTEQSTTLNNMQKDLIYRTCSLKTVALAQAKGLEESHRYYYDYANKLLAFELKTNKKVCTENGF</sequence>
<dbReference type="EMBL" id="UGTV01000015">
    <property type="protein sequence ID" value="SUC08719.1"/>
    <property type="molecule type" value="Genomic_DNA"/>
</dbReference>
<protein>
    <recommendedName>
        <fullName evidence="3">Lipoprotein</fullName>
    </recommendedName>
</protein>
<dbReference type="PROSITE" id="PS51257">
    <property type="entry name" value="PROKAR_LIPOPROTEIN"/>
    <property type="match status" value="1"/>
</dbReference>